<name>A0ABT5U5W3_9GAMM</name>
<proteinExistence type="predicted"/>
<protein>
    <submittedName>
        <fullName evidence="1">Uncharacterized protein</fullName>
    </submittedName>
</protein>
<evidence type="ECO:0000313" key="1">
    <source>
        <dbReference type="EMBL" id="MDE1460947.1"/>
    </source>
</evidence>
<reference evidence="1 2" key="1">
    <citation type="submission" date="2022-11" db="EMBL/GenBank/DDBJ databases">
        <title>Spartinivicinus poritis sp. nov., isolated from scleractinian coral Porites lutea.</title>
        <authorList>
            <person name="Zhang G."/>
            <person name="Cai L."/>
            <person name="Wei Q."/>
        </authorList>
    </citation>
    <scope>NUCLEOTIDE SEQUENCE [LARGE SCALE GENOMIC DNA]</scope>
    <source>
        <strain evidence="1 2">A2-2</strain>
    </source>
</reference>
<keyword evidence="2" id="KW-1185">Reference proteome</keyword>
<sequence length="204" mass="23955">MKTTSLMESNIIDLNFRPISYSHPNELAKLACQYYKINRNLHKHLLNDDVYVKDLSLYINKTVYNNQFFYTFDSKPELKLTLKPRGFIVKAFYMAALRSHYNSLCAVIDRSKLIALNKLISEDDLSLIISSSPKQKINKVIRDYFSFRKHISCTLCEMMSTWVLMLPSSLSARMKLKLPNRYLCSSFGNQSQYFDNLYWAVERQ</sequence>
<organism evidence="1 2">
    <name type="scientific">Spartinivicinus poritis</name>
    <dbReference type="NCBI Taxonomy" id="2994640"/>
    <lineage>
        <taxon>Bacteria</taxon>
        <taxon>Pseudomonadati</taxon>
        <taxon>Pseudomonadota</taxon>
        <taxon>Gammaproteobacteria</taxon>
        <taxon>Oceanospirillales</taxon>
        <taxon>Zooshikellaceae</taxon>
        <taxon>Spartinivicinus</taxon>
    </lineage>
</organism>
<dbReference type="RefSeq" id="WP_274687318.1">
    <property type="nucleotide sequence ID" value="NZ_JAPMOU010000003.1"/>
</dbReference>
<gene>
    <name evidence="1" type="ORF">ORQ98_03080</name>
</gene>
<comment type="caution">
    <text evidence="1">The sequence shown here is derived from an EMBL/GenBank/DDBJ whole genome shotgun (WGS) entry which is preliminary data.</text>
</comment>
<accession>A0ABT5U5W3</accession>
<dbReference type="Proteomes" id="UP001528823">
    <property type="component" value="Unassembled WGS sequence"/>
</dbReference>
<dbReference type="EMBL" id="JAPMOU010000003">
    <property type="protein sequence ID" value="MDE1460947.1"/>
    <property type="molecule type" value="Genomic_DNA"/>
</dbReference>
<evidence type="ECO:0000313" key="2">
    <source>
        <dbReference type="Proteomes" id="UP001528823"/>
    </source>
</evidence>